<dbReference type="Pfam" id="PF15495">
    <property type="entry name" value="Fimbrillin_C"/>
    <property type="match status" value="1"/>
</dbReference>
<dbReference type="Proteomes" id="UP000095541">
    <property type="component" value="Unassembled WGS sequence"/>
</dbReference>
<evidence type="ECO:0000256" key="3">
    <source>
        <dbReference type="ARBA" id="ARBA00022729"/>
    </source>
</evidence>
<accession>A0A174QQK0</accession>
<dbReference type="Pfam" id="PF06321">
    <property type="entry name" value="P_gingi_FimA"/>
    <property type="match status" value="1"/>
</dbReference>
<sequence>MKKKNFFMLALAAMAFAACSNEDLVPTDNPGGDNQLVTDPTGDAWVALAVKTPQTRALHDPNQEPATEAESKITKVRAIFFTANDANEDAATVTADITLTNDQAGLGSNGIPSGAGKAFKVPATSKRILIIANPSAKFEAKTASTDGKWPAGTTTYATVNAALDDTAGDLSTAGSFMMSNSKGSLEPSNEDENHATLNLGDPIDLSLYKTEAAANSNPLSIRIDRVVAKVRVYITTTSEAKATISDAGWILNATNKTYFPISKRTLTWNEKPENKNAGIGNAGRGTCITPFDQYKIGSYRIDPNYDTQVLTNYNAYDSNSDVSLINWNLDKASEYCLENTQTAEHNMHAYTTHVLLKARFIPSEYGLPNDGKSTDQEGESDPAGTPGKGDWMLISGGFYTYTTLMVWIEAELTEKYTDKEPATFPTTRTTALNRYLDAVGVGAVSLPAKVDDPANIPTVVAGLIQDFEDKKPLLLAKTDKERAISVVGLTYYVNAVSYYKIMIKHDDTSAAVNELGEFGVVRNSVYDINVTKFNNPGYPGIPDPEKETPDENDEGWLSIEIKTNPWTWYTQTEEF</sequence>
<feature type="region of interest" description="Disordered" evidence="5">
    <location>
        <begin position="367"/>
        <end position="388"/>
    </location>
</feature>
<dbReference type="NCBIfam" id="NF038041">
    <property type="entry name" value="fim_Mfa1_fam"/>
    <property type="match status" value="1"/>
</dbReference>
<evidence type="ECO:0000256" key="4">
    <source>
        <dbReference type="ARBA" id="ARBA00023263"/>
    </source>
</evidence>
<reference evidence="9 10" key="1">
    <citation type="submission" date="2015-09" db="EMBL/GenBank/DDBJ databases">
        <authorList>
            <consortium name="Pathogen Informatics"/>
        </authorList>
    </citation>
    <scope>NUCLEOTIDE SEQUENCE [LARGE SCALE GENOMIC DNA]</scope>
    <source>
        <strain evidence="9 10">2789STDY5834945</strain>
    </source>
</reference>
<keyword evidence="4" id="KW-0281">Fimbrium</keyword>
<dbReference type="GO" id="GO:0009418">
    <property type="term" value="C:pilus shaft"/>
    <property type="evidence" value="ECO:0007669"/>
    <property type="project" value="InterPro"/>
</dbReference>
<evidence type="ECO:0000256" key="2">
    <source>
        <dbReference type="ARBA" id="ARBA00006011"/>
    </source>
</evidence>
<evidence type="ECO:0000256" key="1">
    <source>
        <dbReference type="ARBA" id="ARBA00004561"/>
    </source>
</evidence>
<feature type="chain" id="PRO_5008031232" evidence="6">
    <location>
        <begin position="18"/>
        <end position="575"/>
    </location>
</feature>
<evidence type="ECO:0000256" key="6">
    <source>
        <dbReference type="SAM" id="SignalP"/>
    </source>
</evidence>
<evidence type="ECO:0000259" key="7">
    <source>
        <dbReference type="Pfam" id="PF06321"/>
    </source>
</evidence>
<gene>
    <name evidence="9" type="ORF">ERS852557_01455</name>
</gene>
<protein>
    <submittedName>
        <fullName evidence="9">Putative lipoprotein</fullName>
    </submittedName>
</protein>
<dbReference type="Gene3D" id="1.10.20.150">
    <property type="match status" value="1"/>
</dbReference>
<feature type="signal peptide" evidence="6">
    <location>
        <begin position="1"/>
        <end position="17"/>
    </location>
</feature>
<dbReference type="InterPro" id="IPR029140">
    <property type="entry name" value="Mfa1_C"/>
</dbReference>
<keyword evidence="3 6" id="KW-0732">Signal</keyword>
<evidence type="ECO:0000313" key="10">
    <source>
        <dbReference type="Proteomes" id="UP000095541"/>
    </source>
</evidence>
<evidence type="ECO:0000259" key="8">
    <source>
        <dbReference type="Pfam" id="PF15495"/>
    </source>
</evidence>
<dbReference type="Gene3D" id="2.60.40.3690">
    <property type="match status" value="1"/>
</dbReference>
<organism evidence="9 10">
    <name type="scientific">Bacteroides thetaiotaomicron</name>
    <dbReference type="NCBI Taxonomy" id="818"/>
    <lineage>
        <taxon>Bacteria</taxon>
        <taxon>Pseudomonadati</taxon>
        <taxon>Bacteroidota</taxon>
        <taxon>Bacteroidia</taxon>
        <taxon>Bacteroidales</taxon>
        <taxon>Bacteroidaceae</taxon>
        <taxon>Bacteroides</taxon>
    </lineage>
</organism>
<dbReference type="PROSITE" id="PS51257">
    <property type="entry name" value="PROKAR_LIPOPROTEIN"/>
    <property type="match status" value="1"/>
</dbReference>
<proteinExistence type="inferred from homology"/>
<dbReference type="RefSeq" id="WP_055217677.1">
    <property type="nucleotide sequence ID" value="NZ_CZBI01000002.1"/>
</dbReference>
<dbReference type="Gene3D" id="2.60.40.2580">
    <property type="match status" value="1"/>
</dbReference>
<evidence type="ECO:0000256" key="5">
    <source>
        <dbReference type="SAM" id="MobiDB-lite"/>
    </source>
</evidence>
<comment type="similarity">
    <text evidence="2">Belongs to the bacteroidetes fimbrillin superfamily. FimA/Mfa1 family.</text>
</comment>
<dbReference type="InterPro" id="IPR047786">
    <property type="entry name" value="Mfa1_fim"/>
</dbReference>
<feature type="domain" description="Minor fimbrium subunit Mfa1 C-terminal" evidence="8">
    <location>
        <begin position="490"/>
        <end position="571"/>
    </location>
</feature>
<name>A0A174QQK0_BACT4</name>
<dbReference type="AlphaFoldDB" id="A0A174QQK0"/>
<keyword evidence="9" id="KW-0449">Lipoprotein</keyword>
<comment type="subcellular location">
    <subcellularLocation>
        <location evidence="1">Fimbrium</location>
    </subcellularLocation>
</comment>
<dbReference type="EMBL" id="CZBI01000002">
    <property type="protein sequence ID" value="CUP73160.1"/>
    <property type="molecule type" value="Genomic_DNA"/>
</dbReference>
<feature type="domain" description="Major fimbrial subunit protein N-terminal" evidence="7">
    <location>
        <begin position="48"/>
        <end position="182"/>
    </location>
</feature>
<dbReference type="InterPro" id="IPR029141">
    <property type="entry name" value="FimA_N"/>
</dbReference>
<evidence type="ECO:0000313" key="9">
    <source>
        <dbReference type="EMBL" id="CUP73160.1"/>
    </source>
</evidence>